<feature type="compositionally biased region" description="Polar residues" evidence="1">
    <location>
        <begin position="87"/>
        <end position="98"/>
    </location>
</feature>
<gene>
    <name evidence="2" type="ORF">PHYPSEUDO_002409</name>
</gene>
<protein>
    <submittedName>
        <fullName evidence="2">Uncharacterized protein</fullName>
    </submittedName>
</protein>
<dbReference type="Proteomes" id="UP000694044">
    <property type="component" value="Unassembled WGS sequence"/>
</dbReference>
<sequence length="124" mass="13319">MTSMIWKQCQHHDRPSHSALVGGGHHTGRRLPVSTSTGVHDSGRRPVASCGVTAIDNQRECSILEIASRNHDSQRAPPRAFVESDQQHVGQQRAASGPSVNITASKFCGRSHGGGIDCSGQIWK</sequence>
<reference evidence="2" key="1">
    <citation type="submission" date="2021-02" db="EMBL/GenBank/DDBJ databases">
        <authorList>
            <person name="Palmer J.M."/>
        </authorList>
    </citation>
    <scope>NUCLEOTIDE SEQUENCE</scope>
    <source>
        <strain evidence="2">SCRP734</strain>
    </source>
</reference>
<evidence type="ECO:0000313" key="2">
    <source>
        <dbReference type="EMBL" id="KAG7384662.1"/>
    </source>
</evidence>
<accession>A0A8T1VT95</accession>
<proteinExistence type="predicted"/>
<dbReference type="AlphaFoldDB" id="A0A8T1VT95"/>
<feature type="region of interest" description="Disordered" evidence="1">
    <location>
        <begin position="11"/>
        <end position="45"/>
    </location>
</feature>
<organism evidence="2 3">
    <name type="scientific">Phytophthora pseudosyringae</name>
    <dbReference type="NCBI Taxonomy" id="221518"/>
    <lineage>
        <taxon>Eukaryota</taxon>
        <taxon>Sar</taxon>
        <taxon>Stramenopiles</taxon>
        <taxon>Oomycota</taxon>
        <taxon>Peronosporomycetes</taxon>
        <taxon>Peronosporales</taxon>
        <taxon>Peronosporaceae</taxon>
        <taxon>Phytophthora</taxon>
    </lineage>
</organism>
<feature type="region of interest" description="Disordered" evidence="1">
    <location>
        <begin position="68"/>
        <end position="98"/>
    </location>
</feature>
<evidence type="ECO:0000313" key="3">
    <source>
        <dbReference type="Proteomes" id="UP000694044"/>
    </source>
</evidence>
<comment type="caution">
    <text evidence="2">The sequence shown here is derived from an EMBL/GenBank/DDBJ whole genome shotgun (WGS) entry which is preliminary data.</text>
</comment>
<dbReference type="EMBL" id="JAGDFM010000142">
    <property type="protein sequence ID" value="KAG7384662.1"/>
    <property type="molecule type" value="Genomic_DNA"/>
</dbReference>
<evidence type="ECO:0000256" key="1">
    <source>
        <dbReference type="SAM" id="MobiDB-lite"/>
    </source>
</evidence>
<name>A0A8T1VT95_9STRA</name>
<keyword evidence="3" id="KW-1185">Reference proteome</keyword>